<dbReference type="Pfam" id="PF02441">
    <property type="entry name" value="Flavoprotein"/>
    <property type="match status" value="1"/>
</dbReference>
<dbReference type="AlphaFoldDB" id="E6PPX0"/>
<dbReference type="InterPro" id="IPR007085">
    <property type="entry name" value="DNA/pantothenate-metab_flavo_C"/>
</dbReference>
<dbReference type="EC" id="4.1.1.36" evidence="5"/>
<reference evidence="5" key="1">
    <citation type="submission" date="2009-10" db="EMBL/GenBank/DDBJ databases">
        <title>Diversity of trophic interactions inside an arsenic-rich microbial ecosystem.</title>
        <authorList>
            <person name="Bertin P.N."/>
            <person name="Heinrich-Salmeron A."/>
            <person name="Pelletier E."/>
            <person name="Goulhen-Chollet F."/>
            <person name="Arsene-Ploetze F."/>
            <person name="Gallien S."/>
            <person name="Calteau A."/>
            <person name="Vallenet D."/>
            <person name="Casiot C."/>
            <person name="Chane-Woon-Ming B."/>
            <person name="Giloteaux L."/>
            <person name="Barakat M."/>
            <person name="Bonnefoy V."/>
            <person name="Bruneel O."/>
            <person name="Chandler M."/>
            <person name="Cleiss J."/>
            <person name="Duran R."/>
            <person name="Elbaz-Poulichet F."/>
            <person name="Fonknechten N."/>
            <person name="Lauga B."/>
            <person name="Mornico D."/>
            <person name="Ortet P."/>
            <person name="Schaeffer C."/>
            <person name="Siguier P."/>
            <person name="Alexander Thil Smith A."/>
            <person name="Van Dorsselaer A."/>
            <person name="Weissenbach J."/>
            <person name="Medigue C."/>
            <person name="Le Paslier D."/>
        </authorList>
    </citation>
    <scope>NUCLEOTIDE SEQUENCE</scope>
</reference>
<organism evidence="5">
    <name type="scientific">mine drainage metagenome</name>
    <dbReference type="NCBI Taxonomy" id="410659"/>
    <lineage>
        <taxon>unclassified sequences</taxon>
        <taxon>metagenomes</taxon>
        <taxon>ecological metagenomes</taxon>
    </lineage>
</organism>
<dbReference type="PANTHER" id="PTHR14359:SF6">
    <property type="entry name" value="PHOSPHOPANTOTHENOYLCYSTEINE DECARBOXYLASE"/>
    <property type="match status" value="1"/>
</dbReference>
<dbReference type="Gene3D" id="3.40.50.10300">
    <property type="entry name" value="CoaB-like"/>
    <property type="match status" value="1"/>
</dbReference>
<proteinExistence type="inferred from homology"/>
<dbReference type="SUPFAM" id="SSF102645">
    <property type="entry name" value="CoaB-like"/>
    <property type="match status" value="1"/>
</dbReference>
<evidence type="ECO:0000259" key="3">
    <source>
        <dbReference type="Pfam" id="PF02441"/>
    </source>
</evidence>
<dbReference type="GO" id="GO:0015941">
    <property type="term" value="P:pantothenate catabolic process"/>
    <property type="evidence" value="ECO:0007669"/>
    <property type="project" value="InterPro"/>
</dbReference>
<dbReference type="PANTHER" id="PTHR14359">
    <property type="entry name" value="HOMO-OLIGOMERIC FLAVIN CONTAINING CYS DECARBOXYLASE FAMILY"/>
    <property type="match status" value="1"/>
</dbReference>
<evidence type="ECO:0000256" key="1">
    <source>
        <dbReference type="ARBA" id="ARBA00022793"/>
    </source>
</evidence>
<protein>
    <submittedName>
        <fullName evidence="5">Coenzyme A biosynthesis bifunctional protein coaBC</fullName>
        <ecNumber evidence="5">4.1.1.36</ecNumber>
        <ecNumber evidence="5">6.3.2.5</ecNumber>
    </submittedName>
</protein>
<dbReference type="InterPro" id="IPR003382">
    <property type="entry name" value="Flavoprotein"/>
</dbReference>
<feature type="domain" description="DNA/pantothenate metabolism flavoprotein C-terminal" evidence="4">
    <location>
        <begin position="189"/>
        <end position="395"/>
    </location>
</feature>
<dbReference type="InterPro" id="IPR005252">
    <property type="entry name" value="CoaBC"/>
</dbReference>
<evidence type="ECO:0000256" key="2">
    <source>
        <dbReference type="ARBA" id="ARBA00023239"/>
    </source>
</evidence>
<dbReference type="GO" id="GO:0004633">
    <property type="term" value="F:phosphopantothenoylcysteine decarboxylase activity"/>
    <property type="evidence" value="ECO:0007669"/>
    <property type="project" value="UniProtKB-EC"/>
</dbReference>
<accession>E6PPX0</accession>
<evidence type="ECO:0000259" key="4">
    <source>
        <dbReference type="Pfam" id="PF04127"/>
    </source>
</evidence>
<keyword evidence="5" id="KW-0436">Ligase</keyword>
<gene>
    <name evidence="5" type="primary">dfp</name>
    <name evidence="5" type="ORF">CARN2_1583</name>
</gene>
<dbReference type="GO" id="GO:0071513">
    <property type="term" value="C:phosphopantothenoylcysteine decarboxylase complex"/>
    <property type="evidence" value="ECO:0007669"/>
    <property type="project" value="TreeGrafter"/>
</dbReference>
<dbReference type="Gene3D" id="3.40.50.1950">
    <property type="entry name" value="Flavin prenyltransferase-like"/>
    <property type="match status" value="1"/>
</dbReference>
<dbReference type="InterPro" id="IPR036551">
    <property type="entry name" value="Flavin_trans-like"/>
</dbReference>
<dbReference type="GO" id="GO:0004632">
    <property type="term" value="F:phosphopantothenate--cysteine ligase activity"/>
    <property type="evidence" value="ECO:0007669"/>
    <property type="project" value="UniProtKB-EC"/>
</dbReference>
<dbReference type="Pfam" id="PF04127">
    <property type="entry name" value="DFP"/>
    <property type="match status" value="1"/>
</dbReference>
<feature type="domain" description="Flavoprotein" evidence="3">
    <location>
        <begin position="10"/>
        <end position="178"/>
    </location>
</feature>
<comment type="caution">
    <text evidence="5">The sequence shown here is derived from an EMBL/GenBank/DDBJ whole genome shotgun (WGS) entry which is preliminary data.</text>
</comment>
<evidence type="ECO:0000313" key="5">
    <source>
        <dbReference type="EMBL" id="CBH96973.1"/>
    </source>
</evidence>
<dbReference type="GO" id="GO:0015937">
    <property type="term" value="P:coenzyme A biosynthetic process"/>
    <property type="evidence" value="ECO:0007669"/>
    <property type="project" value="InterPro"/>
</dbReference>
<dbReference type="EC" id="6.3.2.5" evidence="5"/>
<keyword evidence="2 5" id="KW-0456">Lyase</keyword>
<keyword evidence="1" id="KW-0210">Decarboxylase</keyword>
<dbReference type="EMBL" id="CABM01000039">
    <property type="protein sequence ID" value="CBH96973.1"/>
    <property type="molecule type" value="Genomic_DNA"/>
</dbReference>
<dbReference type="InterPro" id="IPR035929">
    <property type="entry name" value="CoaB-like_sf"/>
</dbReference>
<dbReference type="HAMAP" id="MF_02225">
    <property type="entry name" value="CoaBC"/>
    <property type="match status" value="1"/>
</dbReference>
<dbReference type="GO" id="GO:0010181">
    <property type="term" value="F:FMN binding"/>
    <property type="evidence" value="ECO:0007669"/>
    <property type="project" value="InterPro"/>
</dbReference>
<name>E6PPX0_9ZZZZ</name>
<sequence>MINPIPQSRHILLGVSGGVAAYKACELVRGLTKAGHQVQVVMTTAATHFVGPATFQALSGRPVATDQWQPLAANGMDHIDLVRAADALVVAPASADCLGKAANGLGDDLLSTLVLARGAVPTVFAPAMNREMWANAAVQRNVQRLCEDGVRMAGPASGEQACGEVGEGRMIEPEHIMLELEALFQPKALAGRRVLITAGPTFEPWDAVRGLTNRSSGKMGWALARAAWEQGAEVTLVAGPTALPPPYGVRLLPVETALQMRAAVLAALPGVDALIAAAAVADWRPSQAHAGKLKKQPDQQPPVLQLDTNPDILAEIAARPDAPYCVGFAAEADDLLANAQAKRQRKGVPLLVGNLGPQTFGRDDNACVLVDAHGATELPRASKLELGRRIVSEIALRLPSCSKPHP</sequence>
<dbReference type="NCBIfam" id="TIGR00521">
    <property type="entry name" value="coaBC_dfp"/>
    <property type="match status" value="1"/>
</dbReference>
<dbReference type="SUPFAM" id="SSF52507">
    <property type="entry name" value="Homo-oligomeric flavin-containing Cys decarboxylases, HFCD"/>
    <property type="match status" value="1"/>
</dbReference>